<comment type="caution">
    <text evidence="6">The sequence shown here is derived from an EMBL/GenBank/DDBJ whole genome shotgun (WGS) entry which is preliminary data.</text>
</comment>
<evidence type="ECO:0000256" key="2">
    <source>
        <dbReference type="ARBA" id="ARBA00023125"/>
    </source>
</evidence>
<organism evidence="6 7">
    <name type="scientific">Alteriqipengyuania abyssalis</name>
    <dbReference type="NCBI Taxonomy" id="2860200"/>
    <lineage>
        <taxon>Bacteria</taxon>
        <taxon>Pseudomonadati</taxon>
        <taxon>Pseudomonadota</taxon>
        <taxon>Alphaproteobacteria</taxon>
        <taxon>Sphingomonadales</taxon>
        <taxon>Erythrobacteraceae</taxon>
        <taxon>Alteriqipengyuania</taxon>
    </lineage>
</organism>
<name>A0ABS7PDC8_9SPHN</name>
<evidence type="ECO:0000313" key="6">
    <source>
        <dbReference type="EMBL" id="MBY8337081.1"/>
    </source>
</evidence>
<dbReference type="PROSITE" id="PS50977">
    <property type="entry name" value="HTH_TETR_2"/>
    <property type="match status" value="1"/>
</dbReference>
<dbReference type="SUPFAM" id="SSF48498">
    <property type="entry name" value="Tetracyclin repressor-like, C-terminal domain"/>
    <property type="match status" value="1"/>
</dbReference>
<feature type="domain" description="HTH tetR-type" evidence="5">
    <location>
        <begin position="8"/>
        <end position="68"/>
    </location>
</feature>
<dbReference type="RefSeq" id="WP_222824659.1">
    <property type="nucleotide sequence ID" value="NZ_JAHWXP010000002.1"/>
</dbReference>
<dbReference type="PRINTS" id="PR00455">
    <property type="entry name" value="HTHTETR"/>
</dbReference>
<proteinExistence type="predicted"/>
<dbReference type="InterPro" id="IPR001647">
    <property type="entry name" value="HTH_TetR"/>
</dbReference>
<reference evidence="6 7" key="1">
    <citation type="submission" date="2021-07" db="EMBL/GenBank/DDBJ databases">
        <title>Alteriqipengyuania abyssalis NZ-12B nov, sp.nov isolated from deep sea sponge in pacific ocean.</title>
        <authorList>
            <person name="Tareen S."/>
            <person name="Wink J."/>
        </authorList>
    </citation>
    <scope>NUCLEOTIDE SEQUENCE [LARGE SCALE GENOMIC DNA]</scope>
    <source>
        <strain evidence="6 7">NZ-12B</strain>
    </source>
</reference>
<dbReference type="Gene3D" id="1.10.357.10">
    <property type="entry name" value="Tetracycline Repressor, domain 2"/>
    <property type="match status" value="1"/>
</dbReference>
<gene>
    <name evidence="6" type="ORF">KYN89_08460</name>
</gene>
<keyword evidence="2 4" id="KW-0238">DNA-binding</keyword>
<feature type="DNA-binding region" description="H-T-H motif" evidence="4">
    <location>
        <begin position="31"/>
        <end position="50"/>
    </location>
</feature>
<evidence type="ECO:0000259" key="5">
    <source>
        <dbReference type="PROSITE" id="PS50977"/>
    </source>
</evidence>
<dbReference type="InterPro" id="IPR009057">
    <property type="entry name" value="Homeodomain-like_sf"/>
</dbReference>
<sequence>MATASPAQDTRSAILSAGQAIMGRKGYSGVGLTEILTAAGVPKGSFYHYFASKDAFGEAMVAAYFEDYLAGMDAIIARSGLTAAERLMLYFADWRENQVAYDCQGRCLAVKLGAEVADLSEPMRLALKAGTGGVVSRLEAMLRAGIADGSLRFEGHTGDVAASLYNLWLGASVMVKIERSHEPFEAALRTTRRMLAMSRA</sequence>
<accession>A0ABS7PDC8</accession>
<keyword evidence="1" id="KW-0805">Transcription regulation</keyword>
<dbReference type="PANTHER" id="PTHR47506:SF6">
    <property type="entry name" value="HTH-TYPE TRANSCRIPTIONAL REPRESSOR NEMR"/>
    <property type="match status" value="1"/>
</dbReference>
<dbReference type="PANTHER" id="PTHR47506">
    <property type="entry name" value="TRANSCRIPTIONAL REGULATORY PROTEIN"/>
    <property type="match status" value="1"/>
</dbReference>
<dbReference type="Proteomes" id="UP000759298">
    <property type="component" value="Unassembled WGS sequence"/>
</dbReference>
<evidence type="ECO:0000256" key="1">
    <source>
        <dbReference type="ARBA" id="ARBA00023015"/>
    </source>
</evidence>
<evidence type="ECO:0000256" key="4">
    <source>
        <dbReference type="PROSITE-ProRule" id="PRU00335"/>
    </source>
</evidence>
<dbReference type="Pfam" id="PF16925">
    <property type="entry name" value="TetR_C_13"/>
    <property type="match status" value="1"/>
</dbReference>
<dbReference type="Pfam" id="PF00440">
    <property type="entry name" value="TetR_N"/>
    <property type="match status" value="1"/>
</dbReference>
<dbReference type="EMBL" id="JAHWXP010000002">
    <property type="protein sequence ID" value="MBY8337081.1"/>
    <property type="molecule type" value="Genomic_DNA"/>
</dbReference>
<dbReference type="InterPro" id="IPR011075">
    <property type="entry name" value="TetR_C"/>
</dbReference>
<dbReference type="InterPro" id="IPR036271">
    <property type="entry name" value="Tet_transcr_reg_TetR-rel_C_sf"/>
</dbReference>
<keyword evidence="3" id="KW-0804">Transcription</keyword>
<protein>
    <submittedName>
        <fullName evidence="6">TetR/AcrR family transcriptional regulator</fullName>
    </submittedName>
</protein>
<keyword evidence="7" id="KW-1185">Reference proteome</keyword>
<dbReference type="SUPFAM" id="SSF46689">
    <property type="entry name" value="Homeodomain-like"/>
    <property type="match status" value="1"/>
</dbReference>
<evidence type="ECO:0000313" key="7">
    <source>
        <dbReference type="Proteomes" id="UP000759298"/>
    </source>
</evidence>
<evidence type="ECO:0000256" key="3">
    <source>
        <dbReference type="ARBA" id="ARBA00023163"/>
    </source>
</evidence>